<sequence length="73" mass="8169">MTLTDRQYALLQRLSRMPDTALSALSQEMDLAPQTLRQDVNALMPLFLLCIAVGTAVAAALILFFRKKTHKVH</sequence>
<organism evidence="1 2">
    <name type="scientific">Faecalibacterium langellae</name>
    <dbReference type="NCBI Taxonomy" id="3435293"/>
    <lineage>
        <taxon>Bacteria</taxon>
        <taxon>Bacillati</taxon>
        <taxon>Bacillota</taxon>
        <taxon>Clostridia</taxon>
        <taxon>Eubacteriales</taxon>
        <taxon>Oscillospiraceae</taxon>
        <taxon>Faecalibacterium</taxon>
    </lineage>
</organism>
<gene>
    <name evidence="1" type="ORF">CGS49_07625</name>
</gene>
<dbReference type="EMBL" id="NMTR01000019">
    <property type="protein sequence ID" value="PDX61038.1"/>
    <property type="molecule type" value="Genomic_DNA"/>
</dbReference>
<evidence type="ECO:0000313" key="1">
    <source>
        <dbReference type="EMBL" id="PDX61038.1"/>
    </source>
</evidence>
<reference evidence="1 2" key="1">
    <citation type="journal article" date="2017" name="Front. Microbiol.">
        <title>New Insights into the Diversity of the Genus Faecalibacterium.</title>
        <authorList>
            <person name="Benevides L."/>
            <person name="Burman S."/>
            <person name="Martin R."/>
            <person name="Robert V."/>
            <person name="Thomas M."/>
            <person name="Miquel S."/>
            <person name="Chain F."/>
            <person name="Sokol H."/>
            <person name="Bermudez-Humaran L.G."/>
            <person name="Morrison M."/>
            <person name="Langella P."/>
            <person name="Azevedo V.A."/>
            <person name="Chatel J.M."/>
            <person name="Soares S."/>
        </authorList>
    </citation>
    <scope>NUCLEOTIDE SEQUENCE [LARGE SCALE GENOMIC DNA]</scope>
    <source>
        <strain evidence="2">CNCM I-4541</strain>
    </source>
</reference>
<proteinExistence type="predicted"/>
<comment type="caution">
    <text evidence="1">The sequence shown here is derived from an EMBL/GenBank/DDBJ whole genome shotgun (WGS) entry which is preliminary data.</text>
</comment>
<evidence type="ECO:0000313" key="2">
    <source>
        <dbReference type="Proteomes" id="UP000220959"/>
    </source>
</evidence>
<accession>A0ACC9CYP4</accession>
<dbReference type="Proteomes" id="UP000220959">
    <property type="component" value="Unassembled WGS sequence"/>
</dbReference>
<protein>
    <submittedName>
        <fullName evidence="1">Uncharacterized protein</fullName>
    </submittedName>
</protein>
<keyword evidence="2" id="KW-1185">Reference proteome</keyword>
<name>A0ACC9CYP4_9FIRM</name>